<evidence type="ECO:0000313" key="6">
    <source>
        <dbReference type="EnsemblMetazoa" id="GPPI032584-PA"/>
    </source>
</evidence>
<evidence type="ECO:0000313" key="7">
    <source>
        <dbReference type="Proteomes" id="UP000092460"/>
    </source>
</evidence>
<dbReference type="InterPro" id="IPR057459">
    <property type="entry name" value="SYDE1/2_C2"/>
</dbReference>
<feature type="region of interest" description="Disordered" evidence="2">
    <location>
        <begin position="1921"/>
        <end position="1942"/>
    </location>
</feature>
<dbReference type="Pfam" id="PF00620">
    <property type="entry name" value="RhoGAP"/>
    <property type="match status" value="1"/>
</dbReference>
<dbReference type="Proteomes" id="UP000092460">
    <property type="component" value="Unassembled WGS sequence"/>
</dbReference>
<feature type="region of interest" description="Disordered" evidence="2">
    <location>
        <begin position="1255"/>
        <end position="1322"/>
    </location>
</feature>
<dbReference type="EMBL" id="JXJN01015748">
    <property type="status" value="NOT_ANNOTATED_CDS"/>
    <property type="molecule type" value="Genomic_DNA"/>
</dbReference>
<dbReference type="EnsemblMetazoa" id="GPPI032584-RA">
    <property type="protein sequence ID" value="GPPI032584-PA"/>
    <property type="gene ID" value="GPPI032584"/>
</dbReference>
<dbReference type="InterPro" id="IPR000008">
    <property type="entry name" value="C2_dom"/>
</dbReference>
<evidence type="ECO:0000256" key="1">
    <source>
        <dbReference type="ARBA" id="ARBA00022468"/>
    </source>
</evidence>
<feature type="compositionally biased region" description="Polar residues" evidence="2">
    <location>
        <begin position="2126"/>
        <end position="2155"/>
    </location>
</feature>
<feature type="region of interest" description="Disordered" evidence="2">
    <location>
        <begin position="244"/>
        <end position="316"/>
    </location>
</feature>
<dbReference type="SUPFAM" id="SSF49562">
    <property type="entry name" value="C2 domain (Calcium/lipid-binding domain, CaLB)"/>
    <property type="match status" value="1"/>
</dbReference>
<reference evidence="6" key="2">
    <citation type="submission" date="2020-05" db="UniProtKB">
        <authorList>
            <consortium name="EnsemblMetazoa"/>
        </authorList>
    </citation>
    <scope>IDENTIFICATION</scope>
    <source>
        <strain evidence="6">IAEA</strain>
    </source>
</reference>
<dbReference type="GO" id="GO:0046578">
    <property type="term" value="P:regulation of Ras protein signal transduction"/>
    <property type="evidence" value="ECO:0007669"/>
    <property type="project" value="TreeGrafter"/>
</dbReference>
<dbReference type="VEuPathDB" id="VectorBase:GPPI032584"/>
<dbReference type="GO" id="GO:0097060">
    <property type="term" value="C:synaptic membrane"/>
    <property type="evidence" value="ECO:0007669"/>
    <property type="project" value="TreeGrafter"/>
</dbReference>
<reference evidence="7" key="1">
    <citation type="submission" date="2015-01" db="EMBL/GenBank/DDBJ databases">
        <authorList>
            <person name="Aksoy S."/>
            <person name="Warren W."/>
            <person name="Wilson R.K."/>
        </authorList>
    </citation>
    <scope>NUCLEOTIDE SEQUENCE [LARGE SCALE GENOMIC DNA]</scope>
    <source>
        <strain evidence="7">IAEA</strain>
    </source>
</reference>
<feature type="compositionally biased region" description="Polar residues" evidence="2">
    <location>
        <begin position="1545"/>
        <end position="1574"/>
    </location>
</feature>
<organism evidence="6 7">
    <name type="scientific">Glossina palpalis gambiensis</name>
    <dbReference type="NCBI Taxonomy" id="67801"/>
    <lineage>
        <taxon>Eukaryota</taxon>
        <taxon>Metazoa</taxon>
        <taxon>Ecdysozoa</taxon>
        <taxon>Arthropoda</taxon>
        <taxon>Hexapoda</taxon>
        <taxon>Insecta</taxon>
        <taxon>Pterygota</taxon>
        <taxon>Neoptera</taxon>
        <taxon>Endopterygota</taxon>
        <taxon>Diptera</taxon>
        <taxon>Brachycera</taxon>
        <taxon>Muscomorpha</taxon>
        <taxon>Hippoboscoidea</taxon>
        <taxon>Glossinidae</taxon>
        <taxon>Glossina</taxon>
    </lineage>
</organism>
<dbReference type="FunFam" id="1.10.555.10:FF:000031">
    <property type="entry name" value="rho GTPase-activating protein 100F isoform X6"/>
    <property type="match status" value="1"/>
</dbReference>
<dbReference type="PANTHER" id="PTHR46150">
    <property type="entry name" value="RHO GTPASE-ACTIVATING PROTEIN 100F"/>
    <property type="match status" value="1"/>
</dbReference>
<feature type="region of interest" description="Disordered" evidence="2">
    <location>
        <begin position="1970"/>
        <end position="1992"/>
    </location>
</feature>
<dbReference type="CDD" id="cd06718">
    <property type="entry name" value="PDZ_Par6-like"/>
    <property type="match status" value="1"/>
</dbReference>
<feature type="compositionally biased region" description="Polar residues" evidence="2">
    <location>
        <begin position="699"/>
        <end position="709"/>
    </location>
</feature>
<feature type="region of interest" description="Disordered" evidence="2">
    <location>
        <begin position="1705"/>
        <end position="1729"/>
    </location>
</feature>
<dbReference type="SUPFAM" id="SSF48350">
    <property type="entry name" value="GTPase activation domain, GAP"/>
    <property type="match status" value="1"/>
</dbReference>
<feature type="domain" description="Rho-GAP" evidence="5">
    <location>
        <begin position="903"/>
        <end position="1103"/>
    </location>
</feature>
<dbReference type="CDD" id="cd00030">
    <property type="entry name" value="C2"/>
    <property type="match status" value="1"/>
</dbReference>
<feature type="region of interest" description="Disordered" evidence="2">
    <location>
        <begin position="2209"/>
        <end position="2229"/>
    </location>
</feature>
<dbReference type="Pfam" id="PF25336">
    <property type="entry name" value="C2_SYDE"/>
    <property type="match status" value="1"/>
</dbReference>
<dbReference type="SUPFAM" id="SSF50156">
    <property type="entry name" value="PDZ domain-like"/>
    <property type="match status" value="1"/>
</dbReference>
<feature type="compositionally biased region" description="Basic and acidic residues" evidence="2">
    <location>
        <begin position="283"/>
        <end position="305"/>
    </location>
</feature>
<dbReference type="InterPro" id="IPR035892">
    <property type="entry name" value="C2_domain_sf"/>
</dbReference>
<feature type="region of interest" description="Disordered" evidence="2">
    <location>
        <begin position="1628"/>
        <end position="1648"/>
    </location>
</feature>
<evidence type="ECO:0000259" key="3">
    <source>
        <dbReference type="PROSITE" id="PS50004"/>
    </source>
</evidence>
<feature type="domain" description="C2" evidence="3">
    <location>
        <begin position="731"/>
        <end position="863"/>
    </location>
</feature>
<dbReference type="InterPro" id="IPR036034">
    <property type="entry name" value="PDZ_sf"/>
</dbReference>
<dbReference type="InterPro" id="IPR001478">
    <property type="entry name" value="PDZ"/>
</dbReference>
<dbReference type="CDD" id="cd04379">
    <property type="entry name" value="RhoGAP_SYD1"/>
    <property type="match status" value="1"/>
</dbReference>
<feature type="compositionally biased region" description="Low complexity" evidence="2">
    <location>
        <begin position="1706"/>
        <end position="1729"/>
    </location>
</feature>
<evidence type="ECO:0000259" key="5">
    <source>
        <dbReference type="PROSITE" id="PS50238"/>
    </source>
</evidence>
<dbReference type="PROSITE" id="PS50106">
    <property type="entry name" value="PDZ"/>
    <property type="match status" value="1"/>
</dbReference>
<feature type="region of interest" description="Disordered" evidence="2">
    <location>
        <begin position="2102"/>
        <end position="2189"/>
    </location>
</feature>
<dbReference type="Gene3D" id="2.60.40.150">
    <property type="entry name" value="C2 domain"/>
    <property type="match status" value="1"/>
</dbReference>
<feature type="region of interest" description="Disordered" evidence="2">
    <location>
        <begin position="428"/>
        <end position="492"/>
    </location>
</feature>
<feature type="region of interest" description="Disordered" evidence="2">
    <location>
        <begin position="1340"/>
        <end position="1361"/>
    </location>
</feature>
<dbReference type="Gene3D" id="1.10.555.10">
    <property type="entry name" value="Rho GTPase activation protein"/>
    <property type="match status" value="1"/>
</dbReference>
<evidence type="ECO:0000259" key="4">
    <source>
        <dbReference type="PROSITE" id="PS50106"/>
    </source>
</evidence>
<sequence>MCDNASTGCFLTRNTGVKENGRSVPDVTASPGRAPPGPLPSNQMQSMGNQQQHQQQQQQQQQSQQQQQQHQQQQRQGSAKEPVLLQGDFRKVSGISSEIFRQIEAVENDHDPNTAAALEAVDRRGEMIVRILEPRCIGGKHAVEAAQKLMAKGDARHTVQLVEIVKRPGQTLGLYIREGNGADRTDGVFVSRIALESPVYTSGCLKVGDEILAVNLVDVTHMSLDDVVIIMSIPRRLVLAIRQRRGNRGTGSPGPPTLSRPEQKPPPVVVIKRDLRDEDLDEPDHVPRPRPSRERRTGDGREMSESRLGLGLNNYSPQSEQLDMYYNTRPSVESTSWGYKPPAPPPSVITEQPKSHAFAPSHAYYKNAGTLESLAEKVHSFYPGGPSRRLSGSGISHFRFPRSGSDQHLPRIEYADYSNSLGRHSSLLRSSLKPSSAGGPPHMAVGGTLGRYGRYDSRSATKYGPSAAQPLQRRSRPNLDYSSDTEATVGPRPTYYYYNRPAVGSMPRGATAAGTSVLGGGPDMAKFNSLPRDRPGVRLQTIRSRIGDRIMDDTDGNISAPEFNARRDRDLRSRVTASPSMFSTDEYRAWLRRAPSSSAIAEQMRITRDLLSQPRSHRFSCSAENIHDALRNTENIYSSRTGLLGTGTLDRHLGIPRPISALPVRSMSSQHIGGPASIRSPSIRRMRQLLELSAGPASPSGSIISTAGHQSPAPTPSATLPRAHRQIDINPAEFSKYKLDKPIVDIGGVSGMLWIHLLAGRGLRSTPELGAQHVGGGPHGSAGITRDLYCVIECDRVHKARTVVRSGDLQFDWDESFELDLVGNKQLDVLVYSWDPQHRHKLCYRGAISLSTILRQSPLHQLALKVEPRGTIYIRMRHTDPIALYKRRGLPSLRAGYPTLFGADLETVVNRESKGAPGTAPVPIVLRRCVEEVERRGLDIIGLYRLCGSATKKRLLREAFERNSRAVELSPEHVPDINVITGVLKDYLRELPEPLFTRCLFQMTVDALAVCLPDDPEGNAKLMLSILDCLPRANRATLVFLLDHLSLVVSNSERNKMSAQALATVMGPPLMLHSANAQPGSEIDHAQPIAVLKYLLQIWPQPQIQHHQSMVGVGGPANIMSSLGGVGTAAGVGIGIGGGGIAGSMSNMAGVVSGNTGRRGESTGQRGSKVNALQVDRQQLLMQQQQQLIAAGNLLRSSTSVTNILSHGQPQLSATANNHLYQSVVGQLAQSHRALQQAVQQPHQLADSAASVIHDQSPLPLPGTPSPGSSSTSTGSGSGSGSGKSTDTIKRGASPSIVKHTDLPESVSTYSLSHTAKSERNLHTDECNDVHLTLNGNKPLQQQQQHHHHQHQQQLTYASTGATTTSTTAITTTTTLRRGIEFYEPHKTLTKNDEDNNSVMGGGISRQHGDADLIMRTRTSYGSSIMANGSTGLEKTTLSTEEYKAMRNKSSATSSSSSSQATVLSAGSTGTSAATTSSDDSDDLISYKSSASTNALLAQSQAMTTTQLMSKYLKREPRVQFTPIKSPDSPSPPGANDHLPRGTYHLTNKTMSGTTAETNSNNKTRMPSSPSRHPTSNSLRESSSSSSSSTTTTYTTVGTTGSSSATVSTGRRLFDSLATEMELSRLTTAATTTTTTTSSLSSSSSTATYSDFRNNVASSHISNKLQSSEHRTFGSNLFNTSERSPFNTTNGSHNAMHLYGTLPKQTNTNNGTTGNGSLYNSTTASSSGVSSLTGSASNYDFHSNATTTAYSGLGSIYATSRPFSNGNGSTSIVPNAYGTTTTGNGGGGGNYHTLATANNHLYQSVVGQLAQSHRALQQAVQQPHQLADSAASVIHDQSPLPLPGTPSPGSSSTSTGSGSGSGSGKSTDTIKRGASPSIVKHTDLPESVSTYSLSHTAKSERNLHTDECNDVHLTLNGNKPLQQQQQHHHHQHQQQLTYASTGATTTSTTAITTTTTLRRGIEFYEPHKTLTKNDEDNNSVMGGGISRQHGDADLIMRTRTSYGSSIMANGSTGLEKTTLSTEEYKAMRNKSSATSSSSSSQATVLSAGSTGTSAATTSSDDSDDLISYKSSASTNALLAQSQAMTTTQLMSKYLKREPRVQFTPIKSPDSPSPPGANDHLPRGTYHLTNKTMSGTTAETNSNNKTRMPSSPSRHPTSNSLRESSSSSSSSTTTTYTTVGTTGSSSATVSTGRRLFDSLATEMELSRLTTAATTTTTTTSSLSSSSSTATYSDFRNNVASSHISNKLQSSEHRTFGSNLFNTSERSPFNTTNGSHNAMHLYGTLPKQTNTNNGTTGNGSLYNSTTASSSGVSSLTGSASNYDFHSNATTTAYSGLGSIYATSRPFSNGNGSTSIVPNAYGTTTTGNGGGGGNYHTLVINITISLIDRSIVLVNTRDEEERDFHKHQHTYM</sequence>
<feature type="compositionally biased region" description="Low complexity" evidence="2">
    <location>
        <begin position="1575"/>
        <end position="1608"/>
    </location>
</feature>
<dbReference type="GO" id="GO:0030030">
    <property type="term" value="P:cell projection organization"/>
    <property type="evidence" value="ECO:0007669"/>
    <property type="project" value="TreeGrafter"/>
</dbReference>
<feature type="region of interest" description="Disordered" evidence="2">
    <location>
        <begin position="1836"/>
        <end position="1903"/>
    </location>
</feature>
<feature type="region of interest" description="Disordered" evidence="2">
    <location>
        <begin position="2026"/>
        <end position="2064"/>
    </location>
</feature>
<dbReference type="InterPro" id="IPR000198">
    <property type="entry name" value="RhoGAP_dom"/>
</dbReference>
<feature type="compositionally biased region" description="Pro residues" evidence="2">
    <location>
        <begin position="253"/>
        <end position="268"/>
    </location>
</feature>
<feature type="compositionally biased region" description="Low complexity" evidence="2">
    <location>
        <begin position="1933"/>
        <end position="1942"/>
    </location>
</feature>
<evidence type="ECO:0000256" key="2">
    <source>
        <dbReference type="SAM" id="MobiDB-lite"/>
    </source>
</evidence>
<feature type="compositionally biased region" description="Low complexity" evidence="2">
    <location>
        <begin position="42"/>
        <end position="77"/>
    </location>
</feature>
<evidence type="ECO:0008006" key="8">
    <source>
        <dbReference type="Google" id="ProtNLM"/>
    </source>
</evidence>
<dbReference type="GO" id="GO:0016477">
    <property type="term" value="P:cell migration"/>
    <property type="evidence" value="ECO:0007669"/>
    <property type="project" value="TreeGrafter"/>
</dbReference>
<proteinExistence type="predicted"/>
<feature type="region of interest" description="Disordered" evidence="2">
    <location>
        <begin position="694"/>
        <end position="720"/>
    </location>
</feature>
<protein>
    <recommendedName>
        <fullName evidence="8">Rho GTPase-activating protein 100F</fullName>
    </recommendedName>
</protein>
<accession>A0A1B0BK02</accession>
<dbReference type="FunFam" id="2.30.42.10:FF:000163">
    <property type="entry name" value="rho GTPase-activating protein 100F isoform X1"/>
    <property type="match status" value="1"/>
</dbReference>
<feature type="domain" description="PDZ" evidence="4">
    <location>
        <begin position="161"/>
        <end position="231"/>
    </location>
</feature>
<dbReference type="Pfam" id="PF00595">
    <property type="entry name" value="PDZ"/>
    <property type="match status" value="1"/>
</dbReference>
<feature type="compositionally biased region" description="Low complexity" evidence="2">
    <location>
        <begin position="1352"/>
        <end position="1361"/>
    </location>
</feature>
<feature type="compositionally biased region" description="Polar residues" evidence="2">
    <location>
        <begin position="1"/>
        <end position="17"/>
    </location>
</feature>
<dbReference type="InterPro" id="IPR008936">
    <property type="entry name" value="Rho_GTPase_activation_prot"/>
</dbReference>
<dbReference type="SMART" id="SM00228">
    <property type="entry name" value="PDZ"/>
    <property type="match status" value="1"/>
</dbReference>
<dbReference type="GO" id="GO:0007165">
    <property type="term" value="P:signal transduction"/>
    <property type="evidence" value="ECO:0007669"/>
    <property type="project" value="InterPro"/>
</dbReference>
<dbReference type="PANTHER" id="PTHR46150:SF3">
    <property type="entry name" value="RHO GTPASE-ACTIVATING PROTEIN 100F"/>
    <property type="match status" value="1"/>
</dbReference>
<dbReference type="SMART" id="SM00239">
    <property type="entry name" value="C2"/>
    <property type="match status" value="1"/>
</dbReference>
<feature type="compositionally biased region" description="Low complexity" evidence="2">
    <location>
        <begin position="1266"/>
        <end position="1275"/>
    </location>
</feature>
<feature type="region of interest" description="Disordered" evidence="2">
    <location>
        <begin position="1"/>
        <end position="82"/>
    </location>
</feature>
<dbReference type="InterPro" id="IPR052118">
    <property type="entry name" value="Rho-GAP_regulator"/>
</dbReference>
<keyword evidence="1" id="KW-0343">GTPase activation</keyword>
<feature type="compositionally biased region" description="Low complexity" evidence="2">
    <location>
        <begin position="2156"/>
        <end position="2189"/>
    </location>
</feature>
<dbReference type="PROSITE" id="PS50004">
    <property type="entry name" value="C2"/>
    <property type="match status" value="1"/>
</dbReference>
<feature type="compositionally biased region" description="Low complexity" evidence="2">
    <location>
        <begin position="1450"/>
        <end position="1478"/>
    </location>
</feature>
<feature type="compositionally biased region" description="Low complexity" evidence="2">
    <location>
        <begin position="2031"/>
        <end position="2059"/>
    </location>
</feature>
<dbReference type="SMART" id="SM00324">
    <property type="entry name" value="RhoGAP"/>
    <property type="match status" value="1"/>
</dbReference>
<feature type="region of interest" description="Disordered" evidence="2">
    <location>
        <begin position="1445"/>
        <end position="1483"/>
    </location>
</feature>
<feature type="region of interest" description="Disordered" evidence="2">
    <location>
        <begin position="1521"/>
        <end position="1608"/>
    </location>
</feature>
<dbReference type="GO" id="GO:0005096">
    <property type="term" value="F:GTPase activator activity"/>
    <property type="evidence" value="ECO:0007669"/>
    <property type="project" value="UniProtKB-KW"/>
</dbReference>
<feature type="compositionally biased region" description="Low complexity" evidence="2">
    <location>
        <begin position="1847"/>
        <end position="1856"/>
    </location>
</feature>
<name>A0A1B0BK02_9MUSC</name>
<feature type="compositionally biased region" description="Polar residues" evidence="2">
    <location>
        <begin position="1306"/>
        <end position="1315"/>
    </location>
</feature>
<dbReference type="STRING" id="67801.A0A1B0BK02"/>
<feature type="compositionally biased region" description="Polar residues" evidence="2">
    <location>
        <begin position="1887"/>
        <end position="1896"/>
    </location>
</feature>
<dbReference type="PROSITE" id="PS50238">
    <property type="entry name" value="RHOGAP"/>
    <property type="match status" value="1"/>
</dbReference>
<keyword evidence="7" id="KW-1185">Reference proteome</keyword>
<dbReference type="Gene3D" id="2.30.42.10">
    <property type="match status" value="1"/>
</dbReference>